<reference evidence="12 13" key="1">
    <citation type="journal article" date="2013" name="Genome Biol.">
        <title>The genome sequence of the most widely cultivated cacao type and its use to identify candidate genes regulating pod color.</title>
        <authorList>
            <person name="Motamayor J.C."/>
            <person name="Mockaitis K."/>
            <person name="Schmutz J."/>
            <person name="Haiminen N."/>
            <person name="Iii D.L."/>
            <person name="Cornejo O."/>
            <person name="Findley S.D."/>
            <person name="Zheng P."/>
            <person name="Utro F."/>
            <person name="Royaert S."/>
            <person name="Saski C."/>
            <person name="Jenkins J."/>
            <person name="Podicheti R."/>
            <person name="Zhao M."/>
            <person name="Scheffler B.E."/>
            <person name="Stack J.C."/>
            <person name="Feltus F.A."/>
            <person name="Mustiga G.M."/>
            <person name="Amores F."/>
            <person name="Phillips W."/>
            <person name="Marelli J.P."/>
            <person name="May G.D."/>
            <person name="Shapiro H."/>
            <person name="Ma J."/>
            <person name="Bustamante C.D."/>
            <person name="Schnell R.J."/>
            <person name="Main D."/>
            <person name="Gilbert D."/>
            <person name="Parida L."/>
            <person name="Kuhn D.N."/>
        </authorList>
    </citation>
    <scope>NUCLEOTIDE SEQUENCE [LARGE SCALE GENOMIC DNA]</scope>
    <source>
        <strain evidence="13">cv. Matina 1-6</strain>
    </source>
</reference>
<comment type="catalytic activity">
    <reaction evidence="8">
        <text>L-cysteinyl-[protein] + hexadecanoyl-CoA = S-hexadecanoyl-L-cysteinyl-[protein] + CoA</text>
        <dbReference type="Rhea" id="RHEA:36683"/>
        <dbReference type="Rhea" id="RHEA-COMP:10131"/>
        <dbReference type="Rhea" id="RHEA-COMP:11032"/>
        <dbReference type="ChEBI" id="CHEBI:29950"/>
        <dbReference type="ChEBI" id="CHEBI:57287"/>
        <dbReference type="ChEBI" id="CHEBI:57379"/>
        <dbReference type="ChEBI" id="CHEBI:74151"/>
        <dbReference type="EC" id="2.3.1.225"/>
    </reaction>
</comment>
<evidence type="ECO:0000259" key="9">
    <source>
        <dbReference type="Pfam" id="PF01529"/>
    </source>
</evidence>
<keyword evidence="3 8" id="KW-0808">Transferase</keyword>
<protein>
    <recommendedName>
        <fullName evidence="8">S-acyltransferase</fullName>
        <ecNumber evidence="8">2.3.1.225</ecNumber>
    </recommendedName>
    <alternativeName>
        <fullName evidence="8">Palmitoyltransferase</fullName>
    </alternativeName>
</protein>
<dbReference type="GO" id="GO:0019706">
    <property type="term" value="F:protein-cysteine S-palmitoyltransferase activity"/>
    <property type="evidence" value="ECO:0000318"/>
    <property type="project" value="GO_Central"/>
</dbReference>
<feature type="transmembrane region" description="Helical" evidence="8">
    <location>
        <begin position="531"/>
        <end position="551"/>
    </location>
</feature>
<comment type="domain">
    <text evidence="8">The DHHC domain is required for palmitoyltransferase activity.</text>
</comment>
<keyword evidence="7 8" id="KW-0012">Acyltransferase</keyword>
<dbReference type="GO" id="GO:0005794">
    <property type="term" value="C:Golgi apparatus"/>
    <property type="evidence" value="ECO:0000318"/>
    <property type="project" value="GO_Central"/>
</dbReference>
<evidence type="ECO:0000256" key="2">
    <source>
        <dbReference type="ARBA" id="ARBA00008574"/>
    </source>
</evidence>
<dbReference type="InterPro" id="IPR032675">
    <property type="entry name" value="LRR_dom_sf"/>
</dbReference>
<evidence type="ECO:0000256" key="1">
    <source>
        <dbReference type="ARBA" id="ARBA00004127"/>
    </source>
</evidence>
<evidence type="ECO:0000259" key="11">
    <source>
        <dbReference type="Pfam" id="PF25019"/>
    </source>
</evidence>
<dbReference type="Pfam" id="PF23247">
    <property type="entry name" value="LRR_RPS2"/>
    <property type="match status" value="1"/>
</dbReference>
<dbReference type="EC" id="2.3.1.225" evidence="8"/>
<keyword evidence="6 8" id="KW-0472">Membrane</keyword>
<evidence type="ECO:0000259" key="10">
    <source>
        <dbReference type="Pfam" id="PF23247"/>
    </source>
</evidence>
<keyword evidence="4 8" id="KW-0812">Transmembrane</keyword>
<evidence type="ECO:0000256" key="4">
    <source>
        <dbReference type="ARBA" id="ARBA00022692"/>
    </source>
</evidence>
<proteinExistence type="inferred from homology"/>
<dbReference type="GO" id="GO:0005783">
    <property type="term" value="C:endoplasmic reticulum"/>
    <property type="evidence" value="ECO:0000318"/>
    <property type="project" value="GO_Central"/>
</dbReference>
<dbReference type="InterPro" id="IPR057135">
    <property type="entry name" value="At4g27190-like_LRR"/>
</dbReference>
<dbReference type="Gene3D" id="3.80.10.10">
    <property type="entry name" value="Ribonuclease Inhibitor"/>
    <property type="match status" value="2"/>
</dbReference>
<dbReference type="OMA" id="IVCIRAC"/>
<feature type="transmembrane region" description="Helical" evidence="8">
    <location>
        <begin position="428"/>
        <end position="450"/>
    </location>
</feature>
<evidence type="ECO:0000256" key="8">
    <source>
        <dbReference type="RuleBase" id="RU079119"/>
    </source>
</evidence>
<feature type="transmembrane region" description="Helical" evidence="8">
    <location>
        <begin position="563"/>
        <end position="590"/>
    </location>
</feature>
<keyword evidence="5 8" id="KW-1133">Transmembrane helix</keyword>
<dbReference type="Gramene" id="EOY18735">
    <property type="protein sequence ID" value="EOY18735"/>
    <property type="gene ID" value="TCM_043234"/>
</dbReference>
<evidence type="ECO:0000256" key="5">
    <source>
        <dbReference type="ARBA" id="ARBA00022989"/>
    </source>
</evidence>
<dbReference type="InterPro" id="IPR056789">
    <property type="entry name" value="LRR_R13L1-DRL21"/>
</dbReference>
<keyword evidence="13" id="KW-1185">Reference proteome</keyword>
<dbReference type="SUPFAM" id="SSF52058">
    <property type="entry name" value="L domain-like"/>
    <property type="match status" value="1"/>
</dbReference>
<dbReference type="PROSITE" id="PS50216">
    <property type="entry name" value="DHHC"/>
    <property type="match status" value="1"/>
</dbReference>
<evidence type="ECO:0000256" key="3">
    <source>
        <dbReference type="ARBA" id="ARBA00022679"/>
    </source>
</evidence>
<evidence type="ECO:0000256" key="7">
    <source>
        <dbReference type="ARBA" id="ARBA00023315"/>
    </source>
</evidence>
<feature type="domain" description="R13L1/DRL21-like LRR repeat region" evidence="11">
    <location>
        <begin position="46"/>
        <end position="166"/>
    </location>
</feature>
<evidence type="ECO:0000313" key="12">
    <source>
        <dbReference type="EMBL" id="EOY18735.1"/>
    </source>
</evidence>
<comment type="similarity">
    <text evidence="2 8">Belongs to the DHHC palmitoyltransferase family.</text>
</comment>
<feature type="domain" description="Disease resistance protein At4g27190-like leucine-rich repeats" evidence="10">
    <location>
        <begin position="229"/>
        <end position="356"/>
    </location>
</feature>
<dbReference type="eggNOG" id="KOG4658">
    <property type="taxonomic scope" value="Eukaryota"/>
</dbReference>
<dbReference type="EMBL" id="CM001888">
    <property type="protein sequence ID" value="EOY18735.1"/>
    <property type="molecule type" value="Genomic_DNA"/>
</dbReference>
<dbReference type="Pfam" id="PF01529">
    <property type="entry name" value="DHHC"/>
    <property type="match status" value="1"/>
</dbReference>
<organism evidence="12 13">
    <name type="scientific">Theobroma cacao</name>
    <name type="common">Cacao</name>
    <name type="synonym">Cocoa</name>
    <dbReference type="NCBI Taxonomy" id="3641"/>
    <lineage>
        <taxon>Eukaryota</taxon>
        <taxon>Viridiplantae</taxon>
        <taxon>Streptophyta</taxon>
        <taxon>Embryophyta</taxon>
        <taxon>Tracheophyta</taxon>
        <taxon>Spermatophyta</taxon>
        <taxon>Magnoliopsida</taxon>
        <taxon>eudicotyledons</taxon>
        <taxon>Gunneridae</taxon>
        <taxon>Pentapetalae</taxon>
        <taxon>rosids</taxon>
        <taxon>malvids</taxon>
        <taxon>Malvales</taxon>
        <taxon>Malvaceae</taxon>
        <taxon>Byttnerioideae</taxon>
        <taxon>Theobroma</taxon>
    </lineage>
</organism>
<comment type="subcellular location">
    <subcellularLocation>
        <location evidence="1">Endomembrane system</location>
        <topology evidence="1">Multi-pass membrane protein</topology>
    </subcellularLocation>
</comment>
<dbReference type="InterPro" id="IPR039859">
    <property type="entry name" value="PFA4/ZDH16/20/ERF2-like"/>
</dbReference>
<feature type="domain" description="Palmitoyltransferase DHHC" evidence="9">
    <location>
        <begin position="481"/>
        <end position="603"/>
    </location>
</feature>
<evidence type="ECO:0000256" key="6">
    <source>
        <dbReference type="ARBA" id="ARBA00023136"/>
    </source>
</evidence>
<evidence type="ECO:0000313" key="13">
    <source>
        <dbReference type="Proteomes" id="UP000026915"/>
    </source>
</evidence>
<dbReference type="Pfam" id="PF25019">
    <property type="entry name" value="LRR_R13L1-DRL21"/>
    <property type="match status" value="1"/>
</dbReference>
<name>A0A061FN68_THECC</name>
<dbReference type="HOGENOM" id="CLU_414710_0_0_1"/>
<dbReference type="Proteomes" id="UP000026915">
    <property type="component" value="Chromosome 10"/>
</dbReference>
<accession>A0A061FN68</accession>
<gene>
    <name evidence="12" type="ORF">TCM_043234</name>
</gene>
<sequence>MVRLRHLEIDKCNRLRYMPCGLGQLTCLTSLPMFKISKRDRHVGGLSELNRLNNLGGQLSIESLTNATLESGTAYLEEKLYLESLFLSWSWDEYSSQWDEEEVLESLRPHPNLKEPQVWMFHGAKFSNWLSSITKLVQIHLNFCKKLRNLPPMDDLPSLKDLDLDGLDALEHVSDIEIDTLTATTFFPSLKFLKISRCPNLKGWWRRRKEDDEDDEESTKASTTELLPHFPCFSTLTIWGCPNLTSLPLFPTLNDELSLRITSGRLLQQTTMMRTKGKITSAATTSSSTTLPLSNLKSLRLSGMENVESVLKEFLQNCCCTSLESLEIECCPELTSLQTEVHAFTSLQKLMIYECRNLMALPNWIPNLTSLQELAIESCDKLQSLPEGMSRLTNLRLLRIYDCSHLSERCKRDIGADWAEISHSSAGFLNATIFTFLASLCLFSFSVGVLTDPGYVPSSYLPDVEDSSSVSDEEPKKNGVQLKYCDKCAAYKPPRAHHCRVCRRCILRMDHHCLWINNCVGYCNYKAFFNLILYATIGSIHSTITIISCACQKDWNYSGRTPLKIFYVACGAMMLALSATLGTLLGWHIYLITHNMTTIEYYEGIRAAWLAKKSGLSYRHPFDLSVYKNTTLVLGPNMLRWLWPASISYLKDGVSFPTSRDI</sequence>
<dbReference type="GO" id="GO:0006612">
    <property type="term" value="P:protein targeting to membrane"/>
    <property type="evidence" value="ECO:0000318"/>
    <property type="project" value="GO_Central"/>
</dbReference>
<dbReference type="eggNOG" id="KOG1315">
    <property type="taxonomic scope" value="Eukaryota"/>
</dbReference>
<dbReference type="PANTHER" id="PTHR12246">
    <property type="entry name" value="PALMITOYLTRANSFERASE ZDHHC16"/>
    <property type="match status" value="1"/>
</dbReference>
<dbReference type="InParanoid" id="A0A061FN68"/>
<dbReference type="AlphaFoldDB" id="A0A061FN68"/>
<dbReference type="InterPro" id="IPR001594">
    <property type="entry name" value="Palmitoyltrfase_DHHC"/>
</dbReference>
<dbReference type="STRING" id="3641.A0A061FN68"/>